<dbReference type="InterPro" id="IPR000182">
    <property type="entry name" value="GNAT_dom"/>
</dbReference>
<dbReference type="GO" id="GO:0016747">
    <property type="term" value="F:acyltransferase activity, transferring groups other than amino-acyl groups"/>
    <property type="evidence" value="ECO:0007669"/>
    <property type="project" value="InterPro"/>
</dbReference>
<accession>A0A9X2HYM8</accession>
<evidence type="ECO:0000313" key="4">
    <source>
        <dbReference type="EMBL" id="MCP8899499.1"/>
    </source>
</evidence>
<evidence type="ECO:0000259" key="3">
    <source>
        <dbReference type="PROSITE" id="PS51186"/>
    </source>
</evidence>
<dbReference type="EMBL" id="JAMFTH010000002">
    <property type="protein sequence ID" value="MCP8899499.1"/>
    <property type="molecule type" value="Genomic_DNA"/>
</dbReference>
<keyword evidence="2" id="KW-0012">Acyltransferase</keyword>
<dbReference type="InterPro" id="IPR050832">
    <property type="entry name" value="Bact_Acetyltransf"/>
</dbReference>
<proteinExistence type="predicted"/>
<dbReference type="InterPro" id="IPR016181">
    <property type="entry name" value="Acyl_CoA_acyltransferase"/>
</dbReference>
<dbReference type="RefSeq" id="WP_253967796.1">
    <property type="nucleotide sequence ID" value="NZ_JAMFTH010000002.1"/>
</dbReference>
<protein>
    <submittedName>
        <fullName evidence="4">GNAT family N-acetyltransferase</fullName>
    </submittedName>
</protein>
<dbReference type="Proteomes" id="UP001139319">
    <property type="component" value="Unassembled WGS sequence"/>
</dbReference>
<evidence type="ECO:0000313" key="5">
    <source>
        <dbReference type="Proteomes" id="UP001139319"/>
    </source>
</evidence>
<organism evidence="4 5">
    <name type="scientific">Gilvimarinus xylanilyticus</name>
    <dbReference type="NCBI Taxonomy" id="2944139"/>
    <lineage>
        <taxon>Bacteria</taxon>
        <taxon>Pseudomonadati</taxon>
        <taxon>Pseudomonadota</taxon>
        <taxon>Gammaproteobacteria</taxon>
        <taxon>Cellvibrionales</taxon>
        <taxon>Cellvibrionaceae</taxon>
        <taxon>Gilvimarinus</taxon>
    </lineage>
</organism>
<dbReference type="Gene3D" id="3.40.630.30">
    <property type="match status" value="1"/>
</dbReference>
<keyword evidence="5" id="KW-1185">Reference proteome</keyword>
<comment type="caution">
    <text evidence="4">The sequence shown here is derived from an EMBL/GenBank/DDBJ whole genome shotgun (WGS) entry which is preliminary data.</text>
</comment>
<name>A0A9X2HYM8_9GAMM</name>
<dbReference type="AlphaFoldDB" id="A0A9X2HYM8"/>
<reference evidence="4" key="2">
    <citation type="submission" date="2023-01" db="EMBL/GenBank/DDBJ databases">
        <title>Gilvimarinus xylanilyticus HB14 isolated from Caulerpa lentillifera aquaculture base in Hainan, China.</title>
        <authorList>
            <person name="Zhang Y.-J."/>
        </authorList>
    </citation>
    <scope>NUCLEOTIDE SEQUENCE</scope>
    <source>
        <strain evidence="4">HB14</strain>
    </source>
</reference>
<sequence length="155" mass="17502">MPIIRNATPEDLAYMHEALFRLNELHHQAEPDYFKPAAEISDHKNLAAYIDKNDAFAFIAKQESIPIGFAVGETRELSSSISKTITMGSIEEIYVEEHYRGTGVGKALYAAIEEHCRNLGATDLLTEVWGFNESALSFYAARGFSTHVHWLRKRL</sequence>
<reference evidence="4" key="1">
    <citation type="submission" date="2022-05" db="EMBL/GenBank/DDBJ databases">
        <authorList>
            <person name="Sun H.-N."/>
        </authorList>
    </citation>
    <scope>NUCLEOTIDE SEQUENCE</scope>
    <source>
        <strain evidence="4">HB14</strain>
    </source>
</reference>
<evidence type="ECO:0000256" key="2">
    <source>
        <dbReference type="ARBA" id="ARBA00023315"/>
    </source>
</evidence>
<dbReference type="PANTHER" id="PTHR43877">
    <property type="entry name" value="AMINOALKYLPHOSPHONATE N-ACETYLTRANSFERASE-RELATED-RELATED"/>
    <property type="match status" value="1"/>
</dbReference>
<evidence type="ECO:0000256" key="1">
    <source>
        <dbReference type="ARBA" id="ARBA00022679"/>
    </source>
</evidence>
<dbReference type="CDD" id="cd04301">
    <property type="entry name" value="NAT_SF"/>
    <property type="match status" value="1"/>
</dbReference>
<dbReference type="PROSITE" id="PS51186">
    <property type="entry name" value="GNAT"/>
    <property type="match status" value="1"/>
</dbReference>
<dbReference type="Pfam" id="PF00583">
    <property type="entry name" value="Acetyltransf_1"/>
    <property type="match status" value="1"/>
</dbReference>
<keyword evidence="1" id="KW-0808">Transferase</keyword>
<gene>
    <name evidence="4" type="ORF">M6D89_09335</name>
</gene>
<dbReference type="SUPFAM" id="SSF55729">
    <property type="entry name" value="Acyl-CoA N-acyltransferases (Nat)"/>
    <property type="match status" value="1"/>
</dbReference>
<feature type="domain" description="N-acetyltransferase" evidence="3">
    <location>
        <begin position="2"/>
        <end position="155"/>
    </location>
</feature>